<proteinExistence type="predicted"/>
<reference evidence="1" key="1">
    <citation type="submission" date="2020-11" db="EMBL/GenBank/DDBJ databases">
        <authorList>
            <person name="Tran Van P."/>
        </authorList>
    </citation>
    <scope>NUCLEOTIDE SEQUENCE</scope>
</reference>
<accession>A0A7R8VNW2</accession>
<organism evidence="1">
    <name type="scientific">Timema douglasi</name>
    <name type="common">Walking stick</name>
    <dbReference type="NCBI Taxonomy" id="61478"/>
    <lineage>
        <taxon>Eukaryota</taxon>
        <taxon>Metazoa</taxon>
        <taxon>Ecdysozoa</taxon>
        <taxon>Arthropoda</taxon>
        <taxon>Hexapoda</taxon>
        <taxon>Insecta</taxon>
        <taxon>Pterygota</taxon>
        <taxon>Neoptera</taxon>
        <taxon>Polyneoptera</taxon>
        <taxon>Phasmatodea</taxon>
        <taxon>Timematodea</taxon>
        <taxon>Timematoidea</taxon>
        <taxon>Timematidae</taxon>
        <taxon>Timema</taxon>
    </lineage>
</organism>
<gene>
    <name evidence="1" type="ORF">TDIB3V08_LOCUS6659</name>
</gene>
<protein>
    <submittedName>
        <fullName evidence="1">Uncharacterized protein</fullName>
    </submittedName>
</protein>
<dbReference type="EMBL" id="OA567493">
    <property type="protein sequence ID" value="CAD7200440.1"/>
    <property type="molecule type" value="Genomic_DNA"/>
</dbReference>
<name>A0A7R8VNW2_TIMDO</name>
<dbReference type="AlphaFoldDB" id="A0A7R8VNW2"/>
<sequence length="144" mass="16186">MGEGRLRQITGGTTNEVCPGPPRLLWAALSTCCVIIYYNELEQNRRYLIGSIQGPLGHRQVDPTTGAPDLLQELVSRFLASAAKWPQQFTLLHAPCRTCHVVTWRIRGERTELLFTCDSASVSACVRVRSSNWVKRRQEDSLTT</sequence>
<evidence type="ECO:0000313" key="1">
    <source>
        <dbReference type="EMBL" id="CAD7200440.1"/>
    </source>
</evidence>